<evidence type="ECO:0000313" key="2">
    <source>
        <dbReference type="EMBL" id="WBP89824.1"/>
    </source>
</evidence>
<sequence>MTTALPPLPPLPPDAAELLRAVEAPPRLVAHLALVHQVAEQIAEFCAAEGLAFDREAVRFGAATHDIGKVVHPEELSGPGSAHEPAGRALLLTHGVAEPLARFARSHASWGEPGITTEELLVSLADKAWKNQRVRDLEDLVIDRLAGATGRERWETFLALDDLLTRIGEDAPRRLALQAAHPVRTGRN</sequence>
<evidence type="ECO:0000313" key="3">
    <source>
        <dbReference type="Proteomes" id="UP001212821"/>
    </source>
</evidence>
<keyword evidence="3" id="KW-1185">Reference proteome</keyword>
<dbReference type="SUPFAM" id="SSF109604">
    <property type="entry name" value="HD-domain/PDEase-like"/>
    <property type="match status" value="1"/>
</dbReference>
<feature type="domain" description="HD" evidence="1">
    <location>
        <begin position="37"/>
        <end position="127"/>
    </location>
</feature>
<protein>
    <submittedName>
        <fullName evidence="2">HD domain-containing protein</fullName>
    </submittedName>
</protein>
<evidence type="ECO:0000259" key="1">
    <source>
        <dbReference type="Pfam" id="PF01966"/>
    </source>
</evidence>
<dbReference type="EMBL" id="CP115450">
    <property type="protein sequence ID" value="WBP89824.1"/>
    <property type="molecule type" value="Genomic_DNA"/>
</dbReference>
<gene>
    <name evidence="2" type="ORF">O1G21_30880</name>
</gene>
<dbReference type="InterPro" id="IPR006674">
    <property type="entry name" value="HD_domain"/>
</dbReference>
<dbReference type="Pfam" id="PF01966">
    <property type="entry name" value="HD"/>
    <property type="match status" value="1"/>
</dbReference>
<accession>A0ABY7QBI4</accession>
<dbReference type="RefSeq" id="WP_270148287.1">
    <property type="nucleotide sequence ID" value="NZ_CP115450.1"/>
</dbReference>
<organism evidence="2 3">
    <name type="scientific">Kitasatospora cathayae</name>
    <dbReference type="NCBI Taxonomy" id="3004092"/>
    <lineage>
        <taxon>Bacteria</taxon>
        <taxon>Bacillati</taxon>
        <taxon>Actinomycetota</taxon>
        <taxon>Actinomycetes</taxon>
        <taxon>Kitasatosporales</taxon>
        <taxon>Streptomycetaceae</taxon>
        <taxon>Kitasatospora</taxon>
    </lineage>
</organism>
<dbReference type="Gene3D" id="1.10.3210.10">
    <property type="entry name" value="Hypothetical protein af1432"/>
    <property type="match status" value="1"/>
</dbReference>
<name>A0ABY7QBI4_9ACTN</name>
<dbReference type="Proteomes" id="UP001212821">
    <property type="component" value="Chromosome"/>
</dbReference>
<proteinExistence type="predicted"/>
<reference evidence="3" key="1">
    <citation type="submission" date="2022-12" db="EMBL/GenBank/DDBJ databases">
        <authorList>
            <person name="Mo P."/>
        </authorList>
    </citation>
    <scope>NUCLEOTIDE SEQUENCE [LARGE SCALE GENOMIC DNA]</scope>
    <source>
        <strain evidence="3">HUAS 3-15</strain>
    </source>
</reference>